<feature type="domain" description="O-antigen ligase-related" evidence="6">
    <location>
        <begin position="219"/>
        <end position="370"/>
    </location>
</feature>
<feature type="transmembrane region" description="Helical" evidence="5">
    <location>
        <begin position="417"/>
        <end position="434"/>
    </location>
</feature>
<feature type="transmembrane region" description="Helical" evidence="5">
    <location>
        <begin position="211"/>
        <end position="229"/>
    </location>
</feature>
<dbReference type="EMBL" id="JALHLG010000014">
    <property type="protein sequence ID" value="MCJ2187467.1"/>
    <property type="molecule type" value="Genomic_DNA"/>
</dbReference>
<keyword evidence="8" id="KW-1185">Reference proteome</keyword>
<keyword evidence="7" id="KW-0436">Ligase</keyword>
<feature type="transmembrane region" description="Helical" evidence="5">
    <location>
        <begin position="235"/>
        <end position="253"/>
    </location>
</feature>
<feature type="transmembrane region" description="Helical" evidence="5">
    <location>
        <begin position="393"/>
        <end position="411"/>
    </location>
</feature>
<comment type="caution">
    <text evidence="7">The sequence shown here is derived from an EMBL/GenBank/DDBJ whole genome shotgun (WGS) entry which is preliminary data.</text>
</comment>
<reference evidence="7 8" key="1">
    <citation type="submission" date="2022-04" db="EMBL/GenBank/DDBJ databases">
        <title>Identification of a novel bacterium isolated from mangrove sediments.</title>
        <authorList>
            <person name="Pan X."/>
        </authorList>
    </citation>
    <scope>NUCLEOTIDE SEQUENCE [LARGE SCALE GENOMIC DNA]</scope>
    <source>
        <strain evidence="7 8">B2638</strain>
    </source>
</reference>
<sequence>MAFSVFAIVTALGGGSSRPDIYWLLFVRPVTVICLMAMLLSAKRLPWAEIQPLPLLFAAFAITIGIQLIPLPPALWHGIPGRAQYAAVAAALNGLHDWHPLSLAPDRTWNSLISLLVPFTAMVGFLILNDQQRRALLWPILGFVAFSMLLGLVQYAGGASSSFYWYSVSGRGQPIGLFANRNHQGAFLTLALPLLRVWALQAQESSSARKLRNIIGISAAAFIFVYILVLGSRAAMGLTIIGLLGAFLVQPSYGSGRLMTKRQRILIVVSLLIGVLLLTLAALNADRAETIMRIVHNNNFLETEGRVRALPTLLHIISQTFPFGTGFGSFVPVYASFEPDYLLKPTYFNNAHNDLIELTITGGLPSLLVLVAFLVWYGRAVYRSFTVSSPTSILQRAVAFSILILLLSSLGDYPLRTPFLGALFIVFTCWLAALQKKNLLENYR</sequence>
<keyword evidence="4 5" id="KW-0472">Membrane</keyword>
<dbReference type="PANTHER" id="PTHR37422:SF23">
    <property type="entry name" value="TEICHURONIC ACID BIOSYNTHESIS PROTEIN TUAE"/>
    <property type="match status" value="1"/>
</dbReference>
<feature type="transmembrane region" description="Helical" evidence="5">
    <location>
        <begin position="135"/>
        <end position="157"/>
    </location>
</feature>
<feature type="transmembrane region" description="Helical" evidence="5">
    <location>
        <begin position="53"/>
        <end position="71"/>
    </location>
</feature>
<evidence type="ECO:0000256" key="3">
    <source>
        <dbReference type="ARBA" id="ARBA00022989"/>
    </source>
</evidence>
<feature type="transmembrane region" description="Helical" evidence="5">
    <location>
        <begin position="358"/>
        <end position="381"/>
    </location>
</feature>
<keyword evidence="3 5" id="KW-1133">Transmembrane helix</keyword>
<dbReference type="InterPro" id="IPR007016">
    <property type="entry name" value="O-antigen_ligase-rel_domated"/>
</dbReference>
<feature type="transmembrane region" description="Helical" evidence="5">
    <location>
        <begin position="265"/>
        <end position="283"/>
    </location>
</feature>
<evidence type="ECO:0000256" key="1">
    <source>
        <dbReference type="ARBA" id="ARBA00004141"/>
    </source>
</evidence>
<dbReference type="PANTHER" id="PTHR37422">
    <property type="entry name" value="TEICHURONIC ACID BIOSYNTHESIS PROTEIN TUAE"/>
    <property type="match status" value="1"/>
</dbReference>
<comment type="subcellular location">
    <subcellularLocation>
        <location evidence="1">Membrane</location>
        <topology evidence="1">Multi-pass membrane protein</topology>
    </subcellularLocation>
</comment>
<dbReference type="Pfam" id="PF04932">
    <property type="entry name" value="Wzy_C"/>
    <property type="match status" value="1"/>
</dbReference>
<organism evidence="7 8">
    <name type="scientific">Novosphingobium beihaiensis</name>
    <dbReference type="NCBI Taxonomy" id="2930389"/>
    <lineage>
        <taxon>Bacteria</taxon>
        <taxon>Pseudomonadati</taxon>
        <taxon>Pseudomonadota</taxon>
        <taxon>Alphaproteobacteria</taxon>
        <taxon>Sphingomonadales</taxon>
        <taxon>Sphingomonadaceae</taxon>
        <taxon>Novosphingobium</taxon>
    </lineage>
</organism>
<accession>A0ABT0BQZ2</accession>
<dbReference type="Proteomes" id="UP001202281">
    <property type="component" value="Unassembled WGS sequence"/>
</dbReference>
<evidence type="ECO:0000256" key="4">
    <source>
        <dbReference type="ARBA" id="ARBA00023136"/>
    </source>
</evidence>
<name>A0ABT0BQZ2_9SPHN</name>
<evidence type="ECO:0000259" key="6">
    <source>
        <dbReference type="Pfam" id="PF04932"/>
    </source>
</evidence>
<protein>
    <submittedName>
        <fullName evidence="7">O-antigen ligase family protein</fullName>
    </submittedName>
</protein>
<evidence type="ECO:0000313" key="8">
    <source>
        <dbReference type="Proteomes" id="UP001202281"/>
    </source>
</evidence>
<evidence type="ECO:0000313" key="7">
    <source>
        <dbReference type="EMBL" id="MCJ2187467.1"/>
    </source>
</evidence>
<feature type="transmembrane region" description="Helical" evidence="5">
    <location>
        <begin position="183"/>
        <end position="199"/>
    </location>
</feature>
<evidence type="ECO:0000256" key="2">
    <source>
        <dbReference type="ARBA" id="ARBA00022692"/>
    </source>
</evidence>
<dbReference type="InterPro" id="IPR051533">
    <property type="entry name" value="WaaL-like"/>
</dbReference>
<proteinExistence type="predicted"/>
<dbReference type="GO" id="GO:0016874">
    <property type="term" value="F:ligase activity"/>
    <property type="evidence" value="ECO:0007669"/>
    <property type="project" value="UniProtKB-KW"/>
</dbReference>
<feature type="transmembrane region" description="Helical" evidence="5">
    <location>
        <begin position="108"/>
        <end position="128"/>
    </location>
</feature>
<feature type="transmembrane region" description="Helical" evidence="5">
    <location>
        <begin position="23"/>
        <end position="41"/>
    </location>
</feature>
<gene>
    <name evidence="7" type="ORF">MTR66_11665</name>
</gene>
<evidence type="ECO:0000256" key="5">
    <source>
        <dbReference type="SAM" id="Phobius"/>
    </source>
</evidence>
<keyword evidence="2 5" id="KW-0812">Transmembrane</keyword>